<dbReference type="GO" id="GO:0035092">
    <property type="term" value="P:sperm DNA condensation"/>
    <property type="evidence" value="ECO:0007669"/>
    <property type="project" value="InterPro"/>
</dbReference>
<dbReference type="EMBL" id="OU892285">
    <property type="protein sequence ID" value="CAG9774021.1"/>
    <property type="molecule type" value="Genomic_DNA"/>
</dbReference>
<evidence type="ECO:0008006" key="4">
    <source>
        <dbReference type="Google" id="ProtNLM"/>
    </source>
</evidence>
<proteinExistence type="predicted"/>
<gene>
    <name evidence="2" type="ORF">CEUTPL_LOCUS14404</name>
</gene>
<dbReference type="SUPFAM" id="SSF47095">
    <property type="entry name" value="HMG-box"/>
    <property type="match status" value="1"/>
</dbReference>
<dbReference type="InterPro" id="IPR024460">
    <property type="entry name" value="Protamine-like"/>
</dbReference>
<sequence length="125" mass="13885">MGKSTSSKNDISITKSKRQKGKVTKNPFLNFLGQFRTTKVGLSAPKIAQLGGHAWRSMSEQEKAPFILMAKNCKSTPRTQTEWHKKKGRKSKKKIEAVVEANNIAEEPKIVELSADDSAAETKQI</sequence>
<accession>A0A9N9N3W5</accession>
<dbReference type="InterPro" id="IPR036910">
    <property type="entry name" value="HMG_box_dom_sf"/>
</dbReference>
<dbReference type="Pfam" id="PF06382">
    <property type="entry name" value="Protamine_like"/>
    <property type="match status" value="1"/>
</dbReference>
<feature type="compositionally biased region" description="Basic residues" evidence="1">
    <location>
        <begin position="84"/>
        <end position="93"/>
    </location>
</feature>
<dbReference type="Proteomes" id="UP001152799">
    <property type="component" value="Chromosome 9"/>
</dbReference>
<evidence type="ECO:0000313" key="3">
    <source>
        <dbReference type="Proteomes" id="UP001152799"/>
    </source>
</evidence>
<feature type="region of interest" description="Disordered" evidence="1">
    <location>
        <begin position="75"/>
        <end position="94"/>
    </location>
</feature>
<feature type="compositionally biased region" description="Polar residues" evidence="1">
    <location>
        <begin position="1"/>
        <end position="14"/>
    </location>
</feature>
<keyword evidence="3" id="KW-1185">Reference proteome</keyword>
<dbReference type="GO" id="GO:0005634">
    <property type="term" value="C:nucleus"/>
    <property type="evidence" value="ECO:0007669"/>
    <property type="project" value="UniProtKB-ARBA"/>
</dbReference>
<feature type="region of interest" description="Disordered" evidence="1">
    <location>
        <begin position="1"/>
        <end position="21"/>
    </location>
</feature>
<protein>
    <recommendedName>
        <fullName evidence="4">HMG box domain-containing protein</fullName>
    </recommendedName>
</protein>
<dbReference type="Gene3D" id="1.10.30.10">
    <property type="entry name" value="High mobility group box domain"/>
    <property type="match status" value="1"/>
</dbReference>
<organism evidence="2 3">
    <name type="scientific">Ceutorhynchus assimilis</name>
    <name type="common">cabbage seed weevil</name>
    <dbReference type="NCBI Taxonomy" id="467358"/>
    <lineage>
        <taxon>Eukaryota</taxon>
        <taxon>Metazoa</taxon>
        <taxon>Ecdysozoa</taxon>
        <taxon>Arthropoda</taxon>
        <taxon>Hexapoda</taxon>
        <taxon>Insecta</taxon>
        <taxon>Pterygota</taxon>
        <taxon>Neoptera</taxon>
        <taxon>Endopterygota</taxon>
        <taxon>Coleoptera</taxon>
        <taxon>Polyphaga</taxon>
        <taxon>Cucujiformia</taxon>
        <taxon>Curculionidae</taxon>
        <taxon>Ceutorhynchinae</taxon>
        <taxon>Ceutorhynchus</taxon>
    </lineage>
</organism>
<dbReference type="AlphaFoldDB" id="A0A9N9N3W5"/>
<evidence type="ECO:0000313" key="2">
    <source>
        <dbReference type="EMBL" id="CAG9774021.1"/>
    </source>
</evidence>
<dbReference type="OrthoDB" id="7675944at2759"/>
<name>A0A9N9N3W5_9CUCU</name>
<evidence type="ECO:0000256" key="1">
    <source>
        <dbReference type="SAM" id="MobiDB-lite"/>
    </source>
</evidence>
<reference evidence="2" key="1">
    <citation type="submission" date="2022-01" db="EMBL/GenBank/DDBJ databases">
        <authorList>
            <person name="King R."/>
        </authorList>
    </citation>
    <scope>NUCLEOTIDE SEQUENCE</scope>
</reference>